<comment type="caution">
    <text evidence="4">The sequence shown here is derived from an EMBL/GenBank/DDBJ whole genome shotgun (WGS) entry which is preliminary data.</text>
</comment>
<name>A0A9P6ERQ3_9AGAR</name>
<comment type="similarity">
    <text evidence="1">Belongs to the peptidase S33 family.</text>
</comment>
<evidence type="ECO:0000256" key="1">
    <source>
        <dbReference type="ARBA" id="ARBA00010088"/>
    </source>
</evidence>
<dbReference type="SUPFAM" id="SSF53474">
    <property type="entry name" value="alpha/beta-Hydrolases"/>
    <property type="match status" value="1"/>
</dbReference>
<evidence type="ECO:0000256" key="2">
    <source>
        <dbReference type="ARBA" id="ARBA00022801"/>
    </source>
</evidence>
<dbReference type="InterPro" id="IPR029058">
    <property type="entry name" value="AB_hydrolase_fold"/>
</dbReference>
<gene>
    <name evidence="4" type="ORF">CPB83DRAFT_411332</name>
</gene>
<keyword evidence="2" id="KW-0378">Hydrolase</keyword>
<reference evidence="4" key="1">
    <citation type="submission" date="2020-11" db="EMBL/GenBank/DDBJ databases">
        <authorList>
            <consortium name="DOE Joint Genome Institute"/>
            <person name="Ahrendt S."/>
            <person name="Riley R."/>
            <person name="Andreopoulos W."/>
            <person name="Labutti K."/>
            <person name="Pangilinan J."/>
            <person name="Ruiz-Duenas F.J."/>
            <person name="Barrasa J.M."/>
            <person name="Sanchez-Garcia M."/>
            <person name="Camarero S."/>
            <person name="Miyauchi S."/>
            <person name="Serrano A."/>
            <person name="Linde D."/>
            <person name="Babiker R."/>
            <person name="Drula E."/>
            <person name="Ayuso-Fernandez I."/>
            <person name="Pacheco R."/>
            <person name="Padilla G."/>
            <person name="Ferreira P."/>
            <person name="Barriuso J."/>
            <person name="Kellner H."/>
            <person name="Castanera R."/>
            <person name="Alfaro M."/>
            <person name="Ramirez L."/>
            <person name="Pisabarro A.G."/>
            <person name="Kuo A."/>
            <person name="Tritt A."/>
            <person name="Lipzen A."/>
            <person name="He G."/>
            <person name="Yan M."/>
            <person name="Ng V."/>
            <person name="Cullen D."/>
            <person name="Martin F."/>
            <person name="Rosso M.-N."/>
            <person name="Henrissat B."/>
            <person name="Hibbett D."/>
            <person name="Martinez A.T."/>
            <person name="Grigoriev I.V."/>
        </authorList>
    </citation>
    <scope>NUCLEOTIDE SEQUENCE</scope>
    <source>
        <strain evidence="4">CBS 506.95</strain>
    </source>
</reference>
<evidence type="ECO:0000313" key="5">
    <source>
        <dbReference type="Proteomes" id="UP000807306"/>
    </source>
</evidence>
<dbReference type="OrthoDB" id="425534at2759"/>
<dbReference type="PANTHER" id="PTHR43248:SF25">
    <property type="entry name" value="AB HYDROLASE-1 DOMAIN-CONTAINING PROTEIN-RELATED"/>
    <property type="match status" value="1"/>
</dbReference>
<dbReference type="Pfam" id="PF08386">
    <property type="entry name" value="Abhydrolase_4"/>
    <property type="match status" value="1"/>
</dbReference>
<dbReference type="Gene3D" id="3.40.50.1820">
    <property type="entry name" value="alpha/beta hydrolase"/>
    <property type="match status" value="1"/>
</dbReference>
<dbReference type="GO" id="GO:0016787">
    <property type="term" value="F:hydrolase activity"/>
    <property type="evidence" value="ECO:0007669"/>
    <property type="project" value="UniProtKB-KW"/>
</dbReference>
<protein>
    <submittedName>
        <fullName evidence="4">TAP-like protein-domain-containing protein</fullName>
    </submittedName>
</protein>
<organism evidence="4 5">
    <name type="scientific">Crepidotus variabilis</name>
    <dbReference type="NCBI Taxonomy" id="179855"/>
    <lineage>
        <taxon>Eukaryota</taxon>
        <taxon>Fungi</taxon>
        <taxon>Dikarya</taxon>
        <taxon>Basidiomycota</taxon>
        <taxon>Agaricomycotina</taxon>
        <taxon>Agaricomycetes</taxon>
        <taxon>Agaricomycetidae</taxon>
        <taxon>Agaricales</taxon>
        <taxon>Agaricineae</taxon>
        <taxon>Crepidotaceae</taxon>
        <taxon>Crepidotus</taxon>
    </lineage>
</organism>
<dbReference type="InterPro" id="IPR051601">
    <property type="entry name" value="Serine_prot/Carboxylest_S33"/>
</dbReference>
<evidence type="ECO:0000259" key="3">
    <source>
        <dbReference type="Pfam" id="PF08386"/>
    </source>
</evidence>
<proteinExistence type="inferred from homology"/>
<keyword evidence="5" id="KW-1185">Reference proteome</keyword>
<dbReference type="Proteomes" id="UP000807306">
    <property type="component" value="Unassembled WGS sequence"/>
</dbReference>
<sequence length="599" mass="66385">MVFFIPLRKVLPWLAAISCVVVLSIHVKSELPTLNLKNVFGQVIFPAPRPPSASGEEPFRWSTVPPLNYLQWQDCIPGRQCARLIVPLNYSEPEGREAVIALIRKPAAVPAESESYLGPILLNPGGPGGSGVDLIVRAGDSLSVIIGPEFDIVGFDPRGIGRSTPQVLFLKTGVERELWKENLIINASDGSIGRSLAKSRLLNRLALEQDNETLAFINTDHTARDMLRIVEAHGQQKIKYWGFSYGTVLGATFAAMFPDRIDRLVIDAVVDSEEWYKGIMSNELRDTDKAFTSFFDACWSAGPERCAFYAPTPEDIRHNLTRLSGSILQSPLPVHTKSGYGLIDYAGLRVALFRMLYKPHAQFELFAQGLADLARGNGTLLFQLGPFQKSYKCECCKKDYWDVDVDDAGVAVLCNDGKPVVWDEDAAKEHIEKTTKQSEFAHLNLLFQVERWGCVDWPRFSKEHLFQGQFNVTTSHPLLVVGNTADPITPLASARKMSQLFQNSSLLTQNSTGHGSVSAPSLCTQNYIRQYFLSGTVPPSGTVCQPVRGPFDRDDEVTLGSFEEDLQLPLLADDLKLLSAVKELGTSLNQMRHFLPFAI</sequence>
<dbReference type="EMBL" id="MU157827">
    <property type="protein sequence ID" value="KAF9533834.1"/>
    <property type="molecule type" value="Genomic_DNA"/>
</dbReference>
<evidence type="ECO:0000313" key="4">
    <source>
        <dbReference type="EMBL" id="KAF9533834.1"/>
    </source>
</evidence>
<dbReference type="AlphaFoldDB" id="A0A9P6ERQ3"/>
<accession>A0A9P6ERQ3</accession>
<dbReference type="InterPro" id="IPR013595">
    <property type="entry name" value="Pept_S33_TAP-like_C"/>
</dbReference>
<dbReference type="PANTHER" id="PTHR43248">
    <property type="entry name" value="2-SUCCINYL-6-HYDROXY-2,4-CYCLOHEXADIENE-1-CARBOXYLATE SYNTHASE"/>
    <property type="match status" value="1"/>
</dbReference>
<feature type="domain" description="Peptidase S33 tripeptidyl aminopeptidase-like C-terminal" evidence="3">
    <location>
        <begin position="453"/>
        <end position="544"/>
    </location>
</feature>